<dbReference type="AlphaFoldDB" id="A0A4Q9N419"/>
<accession>A0A4Q9N419</accession>
<gene>
    <name evidence="2" type="ORF">BD311DRAFT_338372</name>
</gene>
<protein>
    <submittedName>
        <fullName evidence="2">Uncharacterized protein</fullName>
    </submittedName>
</protein>
<sequence length="116" mass="13111">MWRLIEVLVCTLPSQSVGMVVPCNIMVVARVCGVSFPPFADYTEYALTHTRCCELVLHTISSLLKARPYEAEYHAEPILLRGQVMYAYGQAEEALGFPFHGRARAWCRRASDAHYC</sequence>
<reference evidence="2" key="1">
    <citation type="submission" date="2019-01" db="EMBL/GenBank/DDBJ databases">
        <title>Draft genome sequences of three monokaryotic isolates of the white-rot basidiomycete fungus Dichomitus squalens.</title>
        <authorList>
            <consortium name="DOE Joint Genome Institute"/>
            <person name="Lopez S.C."/>
            <person name="Andreopoulos B."/>
            <person name="Pangilinan J."/>
            <person name="Lipzen A."/>
            <person name="Riley R."/>
            <person name="Ahrendt S."/>
            <person name="Ng V."/>
            <person name="Barry K."/>
            <person name="Daum C."/>
            <person name="Grigoriev I.V."/>
            <person name="Hilden K.S."/>
            <person name="Makela M.R."/>
            <person name="de Vries R.P."/>
        </authorList>
    </citation>
    <scope>NUCLEOTIDE SEQUENCE [LARGE SCALE GENOMIC DNA]</scope>
    <source>
        <strain evidence="2">OM18370.1</strain>
    </source>
</reference>
<feature type="signal peptide" evidence="1">
    <location>
        <begin position="1"/>
        <end position="18"/>
    </location>
</feature>
<evidence type="ECO:0000256" key="1">
    <source>
        <dbReference type="SAM" id="SignalP"/>
    </source>
</evidence>
<dbReference type="Proteomes" id="UP000292957">
    <property type="component" value="Unassembled WGS sequence"/>
</dbReference>
<name>A0A4Q9N419_9APHY</name>
<dbReference type="EMBL" id="ML143389">
    <property type="protein sequence ID" value="TBU33962.1"/>
    <property type="molecule type" value="Genomic_DNA"/>
</dbReference>
<keyword evidence="1" id="KW-0732">Signal</keyword>
<organism evidence="2">
    <name type="scientific">Dichomitus squalens</name>
    <dbReference type="NCBI Taxonomy" id="114155"/>
    <lineage>
        <taxon>Eukaryota</taxon>
        <taxon>Fungi</taxon>
        <taxon>Dikarya</taxon>
        <taxon>Basidiomycota</taxon>
        <taxon>Agaricomycotina</taxon>
        <taxon>Agaricomycetes</taxon>
        <taxon>Polyporales</taxon>
        <taxon>Polyporaceae</taxon>
        <taxon>Dichomitus</taxon>
    </lineage>
</organism>
<evidence type="ECO:0000313" key="2">
    <source>
        <dbReference type="EMBL" id="TBU33962.1"/>
    </source>
</evidence>
<proteinExistence type="predicted"/>
<feature type="chain" id="PRO_5020790803" evidence="1">
    <location>
        <begin position="19"/>
        <end position="116"/>
    </location>
</feature>